<dbReference type="Gene3D" id="3.90.1180.10">
    <property type="entry name" value="Ribosomal protein L13"/>
    <property type="match status" value="1"/>
</dbReference>
<dbReference type="NCBIfam" id="NF005004">
    <property type="entry name" value="PRK06394.1"/>
    <property type="match status" value="1"/>
</dbReference>
<evidence type="ECO:0000313" key="8">
    <source>
        <dbReference type="Proteomes" id="UP000058613"/>
    </source>
</evidence>
<dbReference type="HAMAP" id="MF_01366">
    <property type="entry name" value="Ribosomal_uL13"/>
    <property type="match status" value="1"/>
</dbReference>
<dbReference type="KEGG" id="pdl:Pyrde_2029"/>
<keyword evidence="3 4" id="KW-0687">Ribonucleoprotein</keyword>
<dbReference type="GO" id="GO:0003735">
    <property type="term" value="F:structural constituent of ribosome"/>
    <property type="evidence" value="ECO:0007669"/>
    <property type="project" value="UniProtKB-UniRule"/>
</dbReference>
<dbReference type="EMBL" id="CP013011">
    <property type="protein sequence ID" value="ALL02072.1"/>
    <property type="molecule type" value="Genomic_DNA"/>
</dbReference>
<reference evidence="6 8" key="1">
    <citation type="submission" date="2015-10" db="EMBL/GenBank/DDBJ databases">
        <title>Complete genome sequence of hyperthermophilic archaeon Pyrodictium delaneyi Su06.</title>
        <authorList>
            <person name="Jung J.-H."/>
            <person name="Lin J."/>
            <person name="Holden J.F."/>
            <person name="Park C.-S."/>
        </authorList>
    </citation>
    <scope>NUCLEOTIDE SEQUENCE [LARGE SCALE GENOMIC DNA]</scope>
    <source>
        <strain evidence="6 8">Su06</strain>
    </source>
</reference>
<dbReference type="Pfam" id="PF00572">
    <property type="entry name" value="Ribosomal_L13"/>
    <property type="match status" value="1"/>
</dbReference>
<keyword evidence="9" id="KW-1185">Reference proteome</keyword>
<dbReference type="STRING" id="1273541.Pyrde_2029"/>
<dbReference type="InterPro" id="IPR023563">
    <property type="entry name" value="Ribosomal_uL13_CS"/>
</dbReference>
<evidence type="ECO:0000313" key="9">
    <source>
        <dbReference type="Proteomes" id="UP000196694"/>
    </source>
</evidence>
<dbReference type="PATRIC" id="fig|1273541.4.peg.2155"/>
<dbReference type="NCBIfam" id="TIGR01077">
    <property type="entry name" value="L13_A_E"/>
    <property type="match status" value="1"/>
</dbReference>
<sequence length="160" mass="18277">MAVKIAAPKPPERVLYIDATDQVLGRLASEVAKKLLEGYRVYIVNAEKAVVSGDPHMVIKSYRIWWELKVHVNPYKWAPHRPRSPIAIVRKAVLGMLPRSKQKGREAARRLRVYIGVPEELSNKKFQKFEFADAKKLGHKFIRVGELAERLGWKGVATRP</sequence>
<dbReference type="PIRSF" id="PIRSF002181">
    <property type="entry name" value="Ribosomal_L13"/>
    <property type="match status" value="1"/>
</dbReference>
<organism evidence="6 8">
    <name type="scientific">Pyrodictium delaneyi</name>
    <dbReference type="NCBI Taxonomy" id="1273541"/>
    <lineage>
        <taxon>Archaea</taxon>
        <taxon>Thermoproteota</taxon>
        <taxon>Thermoprotei</taxon>
        <taxon>Desulfurococcales</taxon>
        <taxon>Pyrodictiaceae</taxon>
        <taxon>Pyrodictium</taxon>
    </lineage>
</organism>
<dbReference type="EMBL" id="NCQP01000002">
    <property type="protein sequence ID" value="OWJ54773.1"/>
    <property type="molecule type" value="Genomic_DNA"/>
</dbReference>
<protein>
    <recommendedName>
        <fullName evidence="4">Large ribosomal subunit protein uL13</fullName>
    </recommendedName>
</protein>
<dbReference type="Proteomes" id="UP000196694">
    <property type="component" value="Unassembled WGS sequence"/>
</dbReference>
<keyword evidence="2 4" id="KW-0689">Ribosomal protein</keyword>
<evidence type="ECO:0000313" key="7">
    <source>
        <dbReference type="EMBL" id="OWJ54773.1"/>
    </source>
</evidence>
<dbReference type="GeneID" id="26100367"/>
<dbReference type="Proteomes" id="UP000058613">
    <property type="component" value="Chromosome"/>
</dbReference>
<dbReference type="GO" id="GO:0006412">
    <property type="term" value="P:translation"/>
    <property type="evidence" value="ECO:0007669"/>
    <property type="project" value="UniProtKB-UniRule"/>
</dbReference>
<dbReference type="InterPro" id="IPR005822">
    <property type="entry name" value="Ribosomal_uL13"/>
</dbReference>
<name>A0A0P0N6C5_9CREN</name>
<dbReference type="OrthoDB" id="7668at2157"/>
<dbReference type="PANTHER" id="PTHR11545:SF3">
    <property type="entry name" value="LARGE RIBOSOMAL SUBUNIT PROTEIN UL13"/>
    <property type="match status" value="1"/>
</dbReference>
<dbReference type="RefSeq" id="WP_055410497.1">
    <property type="nucleotide sequence ID" value="NZ_CP013011.1"/>
</dbReference>
<evidence type="ECO:0000256" key="3">
    <source>
        <dbReference type="ARBA" id="ARBA00023274"/>
    </source>
</evidence>
<evidence type="ECO:0000313" key="6">
    <source>
        <dbReference type="EMBL" id="ALL02072.1"/>
    </source>
</evidence>
<evidence type="ECO:0000256" key="1">
    <source>
        <dbReference type="ARBA" id="ARBA00006227"/>
    </source>
</evidence>
<dbReference type="CDD" id="cd00392">
    <property type="entry name" value="Ribosomal_L13"/>
    <property type="match status" value="1"/>
</dbReference>
<dbReference type="AlphaFoldDB" id="A0A0P0N6C5"/>
<comment type="similarity">
    <text evidence="1 4 5">Belongs to the universal ribosomal protein uL13 family.</text>
</comment>
<comment type="subunit">
    <text evidence="4">Part of the 50S ribosomal subunit.</text>
</comment>
<dbReference type="SUPFAM" id="SSF52161">
    <property type="entry name" value="Ribosomal protein L13"/>
    <property type="match status" value="1"/>
</dbReference>
<evidence type="ECO:0000256" key="4">
    <source>
        <dbReference type="HAMAP-Rule" id="MF_01366"/>
    </source>
</evidence>
<dbReference type="InterPro" id="IPR005823">
    <property type="entry name" value="Ribosomal_uL13_bac-type"/>
</dbReference>
<reference evidence="7 9" key="2">
    <citation type="submission" date="2017-05" db="EMBL/GenBank/DDBJ databases">
        <title>The draft genome of the hyperthermophilic archaeon 'Pyrodictium delaneyi strain Hulk', an iron and nitrate reducer, reveals the capacity for sulfate reduction.</title>
        <authorList>
            <person name="Demey L.M."/>
            <person name="Miller C."/>
            <person name="Manzella M."/>
            <person name="Reguera G."/>
            <person name="Kashefi K."/>
        </authorList>
    </citation>
    <scope>NUCLEOTIDE SEQUENCE [LARGE SCALE GENOMIC DNA]</scope>
    <source>
        <strain evidence="7 9">Hulk</strain>
    </source>
</reference>
<dbReference type="PANTHER" id="PTHR11545">
    <property type="entry name" value="RIBOSOMAL PROTEIN L13"/>
    <property type="match status" value="1"/>
</dbReference>
<dbReference type="GO" id="GO:0022625">
    <property type="term" value="C:cytosolic large ribosomal subunit"/>
    <property type="evidence" value="ECO:0007669"/>
    <property type="project" value="UniProtKB-UniRule"/>
</dbReference>
<comment type="function">
    <text evidence="4">This protein is one of the early assembly proteins of the 50S ribosomal subunit, although it is not seen to bind rRNA by itself. It is important during the early stages of 50S assembly.</text>
</comment>
<proteinExistence type="inferred from homology"/>
<gene>
    <name evidence="4" type="primary">rpl13</name>
    <name evidence="7" type="ORF">Pdsh_03370</name>
    <name evidence="6" type="ORF">Pyrde_2029</name>
</gene>
<dbReference type="InterPro" id="IPR036899">
    <property type="entry name" value="Ribosomal_uL13_sf"/>
</dbReference>
<dbReference type="PROSITE" id="PS00783">
    <property type="entry name" value="RIBOSOMAL_L13"/>
    <property type="match status" value="1"/>
</dbReference>
<evidence type="ECO:0000256" key="5">
    <source>
        <dbReference type="RuleBase" id="RU003877"/>
    </source>
</evidence>
<evidence type="ECO:0000256" key="2">
    <source>
        <dbReference type="ARBA" id="ARBA00022980"/>
    </source>
</evidence>
<accession>A0A0P0N6C5</accession>
<dbReference type="GO" id="GO:0017148">
    <property type="term" value="P:negative regulation of translation"/>
    <property type="evidence" value="ECO:0007669"/>
    <property type="project" value="TreeGrafter"/>
</dbReference>
<dbReference type="InterPro" id="IPR005755">
    <property type="entry name" value="Ribosomal_uL13_euk/arc"/>
</dbReference>
<dbReference type="GO" id="GO:0003729">
    <property type="term" value="F:mRNA binding"/>
    <property type="evidence" value="ECO:0007669"/>
    <property type="project" value="TreeGrafter"/>
</dbReference>